<dbReference type="InterPro" id="IPR036640">
    <property type="entry name" value="ABC1_TM_sf"/>
</dbReference>
<evidence type="ECO:0000256" key="3">
    <source>
        <dbReference type="ARBA" id="ARBA00022989"/>
    </source>
</evidence>
<sequence>MEEKIDSQKVIGPFFQIIRKFVKASRLFLLIVSLVILVSAATSVLAPYVFSKMIDSMTGNQWQERATVLILFYALLIGLSLTLHSAVNYLSSMLAESLNFIAATSFFE</sequence>
<dbReference type="EMBL" id="FLOB01000003">
    <property type="protein sequence ID" value="SBS29919.1"/>
    <property type="molecule type" value="Genomic_DNA"/>
</dbReference>
<proteinExistence type="predicted"/>
<evidence type="ECO:0000313" key="7">
    <source>
        <dbReference type="Proteomes" id="UP000092544"/>
    </source>
</evidence>
<evidence type="ECO:0000256" key="1">
    <source>
        <dbReference type="ARBA" id="ARBA00004651"/>
    </source>
</evidence>
<evidence type="ECO:0000256" key="5">
    <source>
        <dbReference type="SAM" id="Phobius"/>
    </source>
</evidence>
<comment type="subcellular location">
    <subcellularLocation>
        <location evidence="1">Cell membrane</location>
        <topology evidence="1">Multi-pass membrane protein</topology>
    </subcellularLocation>
</comment>
<evidence type="ECO:0000313" key="6">
    <source>
        <dbReference type="EMBL" id="SBS29919.1"/>
    </source>
</evidence>
<dbReference type="Proteomes" id="UP000092544">
    <property type="component" value="Unassembled WGS sequence"/>
</dbReference>
<keyword evidence="3 5" id="KW-1133">Transmembrane helix</keyword>
<reference evidence="6 7" key="1">
    <citation type="submission" date="2016-06" db="EMBL/GenBank/DDBJ databases">
        <authorList>
            <person name="Kjaerup R.B."/>
            <person name="Dalgaard T.S."/>
            <person name="Juul-Madsen H.R."/>
        </authorList>
    </citation>
    <scope>NUCLEOTIDE SEQUENCE [LARGE SCALE GENOMIC DNA]</scope>
    <source>
        <strain evidence="6 7">CECT 8886</strain>
    </source>
</reference>
<keyword evidence="7" id="KW-1185">Reference proteome</keyword>
<dbReference type="RefSeq" id="WP_083200877.1">
    <property type="nucleotide sequence ID" value="NZ_FLOB01000003.1"/>
</dbReference>
<evidence type="ECO:0000256" key="4">
    <source>
        <dbReference type="ARBA" id="ARBA00023136"/>
    </source>
</evidence>
<accession>A0A1A8TD77</accession>
<protein>
    <submittedName>
        <fullName evidence="6">Uncharacterized protein</fullName>
    </submittedName>
</protein>
<evidence type="ECO:0000256" key="2">
    <source>
        <dbReference type="ARBA" id="ARBA00022692"/>
    </source>
</evidence>
<feature type="transmembrane region" description="Helical" evidence="5">
    <location>
        <begin position="70"/>
        <end position="90"/>
    </location>
</feature>
<dbReference type="AlphaFoldDB" id="A0A1A8TD77"/>
<keyword evidence="2 5" id="KW-0812">Transmembrane</keyword>
<organism evidence="6 7">
    <name type="scientific">Marinomonas spartinae</name>
    <dbReference type="NCBI Taxonomy" id="1792290"/>
    <lineage>
        <taxon>Bacteria</taxon>
        <taxon>Pseudomonadati</taxon>
        <taxon>Pseudomonadota</taxon>
        <taxon>Gammaproteobacteria</taxon>
        <taxon>Oceanospirillales</taxon>
        <taxon>Oceanospirillaceae</taxon>
        <taxon>Marinomonas</taxon>
    </lineage>
</organism>
<feature type="transmembrane region" description="Helical" evidence="5">
    <location>
        <begin position="27"/>
        <end position="50"/>
    </location>
</feature>
<keyword evidence="4 5" id="KW-0472">Membrane</keyword>
<gene>
    <name evidence="6" type="ORF">MSP8886_01638</name>
</gene>
<dbReference type="SUPFAM" id="SSF90123">
    <property type="entry name" value="ABC transporter transmembrane region"/>
    <property type="match status" value="1"/>
</dbReference>
<name>A0A1A8TD77_9GAMM</name>
<dbReference type="GO" id="GO:0005886">
    <property type="term" value="C:plasma membrane"/>
    <property type="evidence" value="ECO:0007669"/>
    <property type="project" value="UniProtKB-SubCell"/>
</dbReference>
<dbReference type="GO" id="GO:0005524">
    <property type="term" value="F:ATP binding"/>
    <property type="evidence" value="ECO:0007669"/>
    <property type="project" value="InterPro"/>
</dbReference>
<dbReference type="STRING" id="1792290.MSP8886_01638"/>
<dbReference type="Gene3D" id="1.20.1560.10">
    <property type="entry name" value="ABC transporter type 1, transmembrane domain"/>
    <property type="match status" value="1"/>
</dbReference>